<reference evidence="2" key="1">
    <citation type="submission" date="2022-10" db="EMBL/GenBank/DDBJ databases">
        <title>Culturing micro-colonial fungi from biological soil crusts in the Mojave desert and describing Neophaeococcomyces mojavensis, and introducing the new genera and species Taxawa tesnikishii.</title>
        <authorList>
            <person name="Kurbessoian T."/>
            <person name="Stajich J.E."/>
        </authorList>
    </citation>
    <scope>NUCLEOTIDE SEQUENCE</scope>
    <source>
        <strain evidence="2">TK_41</strain>
    </source>
</reference>
<dbReference type="GO" id="GO:0003676">
    <property type="term" value="F:nucleic acid binding"/>
    <property type="evidence" value="ECO:0007669"/>
    <property type="project" value="InterPro"/>
</dbReference>
<feature type="compositionally biased region" description="Basic and acidic residues" evidence="1">
    <location>
        <begin position="143"/>
        <end position="163"/>
    </location>
</feature>
<dbReference type="PANTHER" id="PTHR47031:SF3">
    <property type="entry name" value="SAP DOMAIN-CONTAINING PROTEIN"/>
    <property type="match status" value="1"/>
</dbReference>
<dbReference type="EMBL" id="JAPDRK010000020">
    <property type="protein sequence ID" value="KAJ9603982.1"/>
    <property type="molecule type" value="Genomic_DNA"/>
</dbReference>
<feature type="compositionally biased region" description="Basic and acidic residues" evidence="1">
    <location>
        <begin position="599"/>
        <end position="622"/>
    </location>
</feature>
<feature type="compositionally biased region" description="Basic and acidic residues" evidence="1">
    <location>
        <begin position="260"/>
        <end position="272"/>
    </location>
</feature>
<gene>
    <name evidence="2" type="ORF">H2200_011504</name>
</gene>
<accession>A0AA39CDA6</accession>
<feature type="region of interest" description="Disordered" evidence="1">
    <location>
        <begin position="495"/>
        <end position="531"/>
    </location>
</feature>
<organism evidence="2 3">
    <name type="scientific">Cladophialophora chaetospira</name>
    <dbReference type="NCBI Taxonomy" id="386627"/>
    <lineage>
        <taxon>Eukaryota</taxon>
        <taxon>Fungi</taxon>
        <taxon>Dikarya</taxon>
        <taxon>Ascomycota</taxon>
        <taxon>Pezizomycotina</taxon>
        <taxon>Eurotiomycetes</taxon>
        <taxon>Chaetothyriomycetidae</taxon>
        <taxon>Chaetothyriales</taxon>
        <taxon>Herpotrichiellaceae</taxon>
        <taxon>Cladophialophora</taxon>
    </lineage>
</organism>
<evidence type="ECO:0008006" key="4">
    <source>
        <dbReference type="Google" id="ProtNLM"/>
    </source>
</evidence>
<feature type="compositionally biased region" description="Polar residues" evidence="1">
    <location>
        <begin position="164"/>
        <end position="183"/>
    </location>
</feature>
<name>A0AA39CDA6_9EURO</name>
<feature type="region of interest" description="Disordered" evidence="1">
    <location>
        <begin position="39"/>
        <end position="341"/>
    </location>
</feature>
<protein>
    <recommendedName>
        <fullName evidence="4">SAP domain-containing protein</fullName>
    </recommendedName>
</protein>
<evidence type="ECO:0000313" key="3">
    <source>
        <dbReference type="Proteomes" id="UP001172673"/>
    </source>
</evidence>
<dbReference type="InterPro" id="IPR035979">
    <property type="entry name" value="RBD_domain_sf"/>
</dbReference>
<dbReference type="Proteomes" id="UP001172673">
    <property type="component" value="Unassembled WGS sequence"/>
</dbReference>
<evidence type="ECO:0000313" key="2">
    <source>
        <dbReference type="EMBL" id="KAJ9603982.1"/>
    </source>
</evidence>
<evidence type="ECO:0000256" key="1">
    <source>
        <dbReference type="SAM" id="MobiDB-lite"/>
    </source>
</evidence>
<feature type="compositionally biased region" description="Basic and acidic residues" evidence="1">
    <location>
        <begin position="234"/>
        <end position="253"/>
    </location>
</feature>
<feature type="region of interest" description="Disordered" evidence="1">
    <location>
        <begin position="599"/>
        <end position="645"/>
    </location>
</feature>
<feature type="compositionally biased region" description="Basic and acidic residues" evidence="1">
    <location>
        <begin position="69"/>
        <end position="102"/>
    </location>
</feature>
<comment type="caution">
    <text evidence="2">The sequence shown here is derived from an EMBL/GenBank/DDBJ whole genome shotgun (WGS) entry which is preliminary data.</text>
</comment>
<dbReference type="SUPFAM" id="SSF54928">
    <property type="entry name" value="RNA-binding domain, RBD"/>
    <property type="match status" value="1"/>
</dbReference>
<dbReference type="Gene3D" id="1.10.720.30">
    <property type="entry name" value="SAP domain"/>
    <property type="match status" value="1"/>
</dbReference>
<feature type="compositionally biased region" description="Basic and acidic residues" evidence="1">
    <location>
        <begin position="506"/>
        <end position="515"/>
    </location>
</feature>
<sequence length="645" mass="71324">MTDWKKKTVADLKAELKSRDISLSGLKLKQQYIDALEDYENSASNGETKETDVEMSDDQPAAQMNGDNAESHEPEPSGSEREKRSPLVEDVEADKPEAHENNTEASVPPVSEEEASRTVEDASTQETAPAEVAGIEETLFVPEPEKIAEKIEEKIQEQSHEPNPHTQQGQDDASSAVDQTPSSPKVAISPTPQSSQLPSDTSTPRTSQIPPSELAEDQRRRRKRSATPVPSTEEISRKRARLSEEANEAKAEEAIQQMRAETETVKEIRMEVTPDEPPTLPVEEREDAAAPESPSAPQNTVQTKQENQEETSARPRSRSRSPSEERDIPPAIHPATSSLYISRLKRPVQPQALRSHIISKAKSRSSGDSDPITAFYIDSIKTHAFVSFTSVSAASRVRSAMHGVRFPDEASREPLFVDYVPTDKVQPWIDQETETGFGQGGRNRVVYEVVYDDNGDGIEAIFQVAGATNPRPLIEPSRSSRMSFDRQQPAVVPAGVHPDRAALVPRESDRDRDWPRAPPTGPRKPSADTGRGFKALDELFSSTTAKPKLYYKPASSAVANERLDLFRGLRVGHNEMGRSGDEGMKRYSFEKSKDYEEWVDKGPEFGHGRRGQERLAGGERGFRGRGRGGGYRGRPMDSWRGGAGR</sequence>
<keyword evidence="3" id="KW-1185">Reference proteome</keyword>
<dbReference type="CDD" id="cd12432">
    <property type="entry name" value="RRM_ACINU"/>
    <property type="match status" value="1"/>
</dbReference>
<dbReference type="InterPro" id="IPR034257">
    <property type="entry name" value="Acinus_RRM"/>
</dbReference>
<feature type="compositionally biased region" description="Polar residues" evidence="1">
    <location>
        <begin position="190"/>
        <end position="210"/>
    </location>
</feature>
<dbReference type="AlphaFoldDB" id="A0AA39CDA6"/>
<dbReference type="PANTHER" id="PTHR47031">
    <property type="entry name" value="SAP DNA-BINDING DOMAIN-CONTAINING PROTEIN"/>
    <property type="match status" value="1"/>
</dbReference>
<proteinExistence type="predicted"/>
<dbReference type="InterPro" id="IPR036361">
    <property type="entry name" value="SAP_dom_sf"/>
</dbReference>